<accession>A0A2W4J6H3</accession>
<dbReference type="EMBL" id="QGUI02000426">
    <property type="protein sequence ID" value="MFO7194308.1"/>
    <property type="molecule type" value="Genomic_DNA"/>
</dbReference>
<organism evidence="2">
    <name type="scientific">Thermocrispum agreste</name>
    <dbReference type="NCBI Taxonomy" id="37925"/>
    <lineage>
        <taxon>Bacteria</taxon>
        <taxon>Bacillati</taxon>
        <taxon>Actinomycetota</taxon>
        <taxon>Actinomycetes</taxon>
        <taxon>Pseudonocardiales</taxon>
        <taxon>Pseudonocardiaceae</taxon>
        <taxon>Thermocrispum</taxon>
    </lineage>
</organism>
<dbReference type="Gene3D" id="1.10.1670.40">
    <property type="match status" value="1"/>
</dbReference>
<gene>
    <name evidence="1" type="ORF">DIU77_018880</name>
    <name evidence="2" type="ORF">DIU77_19555</name>
</gene>
<dbReference type="Proteomes" id="UP000249324">
    <property type="component" value="Unassembled WGS sequence"/>
</dbReference>
<dbReference type="GO" id="GO:0003824">
    <property type="term" value="F:catalytic activity"/>
    <property type="evidence" value="ECO:0007669"/>
    <property type="project" value="InterPro"/>
</dbReference>
<dbReference type="SUPFAM" id="SSF48150">
    <property type="entry name" value="DNA-glycosylase"/>
    <property type="match status" value="1"/>
</dbReference>
<sequence length="68" mass="7436">YVVMRVLAAPDVLLVGDVALRQGAAALGLPTDPADLSRRLDAVRPWRSYAGMHLWRAAPKKTSRKGRP</sequence>
<evidence type="ECO:0000313" key="2">
    <source>
        <dbReference type="EMBL" id="PZM89087.1"/>
    </source>
</evidence>
<evidence type="ECO:0000313" key="3">
    <source>
        <dbReference type="Proteomes" id="UP000249324"/>
    </source>
</evidence>
<protein>
    <submittedName>
        <fullName evidence="2">AraC family transcriptional regulator</fullName>
    </submittedName>
    <submittedName>
        <fullName evidence="1">DNA-3-methyladenine glycosylase 2 family protein</fullName>
    </submittedName>
</protein>
<dbReference type="AlphaFoldDB" id="A0A2W4J6H3"/>
<dbReference type="InterPro" id="IPR011257">
    <property type="entry name" value="DNA_glycosylase"/>
</dbReference>
<reference evidence="1" key="1">
    <citation type="submission" date="2018-05" db="EMBL/GenBank/DDBJ databases">
        <authorList>
            <person name="Moura L."/>
            <person name="Setubal J.C."/>
        </authorList>
    </citation>
    <scope>NUCLEOTIDE SEQUENCE</scope>
    <source>
        <strain evidence="1">ZC4RG45</strain>
    </source>
</reference>
<reference evidence="1" key="4">
    <citation type="submission" date="2023-08" db="EMBL/GenBank/DDBJ databases">
        <authorList>
            <person name="Guima S.E.S."/>
            <person name="Martins L.F."/>
            <person name="Silva A.M."/>
            <person name="Setubal J.C."/>
        </authorList>
    </citation>
    <scope>NUCLEOTIDE SEQUENCE</scope>
    <source>
        <strain evidence="1">ZC4RG45</strain>
    </source>
</reference>
<dbReference type="GO" id="GO:0006281">
    <property type="term" value="P:DNA repair"/>
    <property type="evidence" value="ECO:0007669"/>
    <property type="project" value="InterPro"/>
</dbReference>
<evidence type="ECO:0000313" key="1">
    <source>
        <dbReference type="EMBL" id="MFO7194308.1"/>
    </source>
</evidence>
<reference evidence="1 3" key="3">
    <citation type="journal article" date="2021" name="BMC Genomics">
        <title>Genome-resolved metagenome and metatranscriptome analyses of thermophilic composting reveal key bacterial players and their metabolic interactions.</title>
        <authorList>
            <person name="Braga L.P.P."/>
            <person name="Pereira R.V."/>
            <person name="Martins L.F."/>
            <person name="Moura L.M.S."/>
            <person name="Sanchez F.B."/>
            <person name="Patane J.S.L."/>
            <person name="da Silva A.M."/>
            <person name="Setubal J.C."/>
        </authorList>
    </citation>
    <scope>NUCLEOTIDE SEQUENCE [LARGE SCALE GENOMIC DNA]</scope>
    <source>
        <strain evidence="1">ZC4RG45</strain>
    </source>
</reference>
<feature type="non-terminal residue" evidence="2">
    <location>
        <position position="1"/>
    </location>
</feature>
<dbReference type="EMBL" id="QGUI01001011">
    <property type="protein sequence ID" value="PZM89087.1"/>
    <property type="molecule type" value="Genomic_DNA"/>
</dbReference>
<reference evidence="2" key="2">
    <citation type="submission" date="2018-05" db="EMBL/GenBank/DDBJ databases">
        <authorList>
            <person name="Lanie J.A."/>
            <person name="Ng W.-L."/>
            <person name="Kazmierczak K.M."/>
            <person name="Andrzejewski T.M."/>
            <person name="Davidsen T.M."/>
            <person name="Wayne K.J."/>
            <person name="Tettelin H."/>
            <person name="Glass J.I."/>
            <person name="Rusch D."/>
            <person name="Podicherti R."/>
            <person name="Tsui H.-C.T."/>
            <person name="Winkler M.E."/>
        </authorList>
    </citation>
    <scope>NUCLEOTIDE SEQUENCE</scope>
    <source>
        <strain evidence="2">ZC4RG45</strain>
    </source>
</reference>
<proteinExistence type="predicted"/>
<comment type="caution">
    <text evidence="2">The sequence shown here is derived from an EMBL/GenBank/DDBJ whole genome shotgun (WGS) entry which is preliminary data.</text>
</comment>
<name>A0A2W4J6H3_9PSEU</name>